<organism evidence="1 2">
    <name type="scientific">Ambispora gerdemannii</name>
    <dbReference type="NCBI Taxonomy" id="144530"/>
    <lineage>
        <taxon>Eukaryota</taxon>
        <taxon>Fungi</taxon>
        <taxon>Fungi incertae sedis</taxon>
        <taxon>Mucoromycota</taxon>
        <taxon>Glomeromycotina</taxon>
        <taxon>Glomeromycetes</taxon>
        <taxon>Archaeosporales</taxon>
        <taxon>Ambisporaceae</taxon>
        <taxon>Ambispora</taxon>
    </lineage>
</organism>
<evidence type="ECO:0000313" key="1">
    <source>
        <dbReference type="EMBL" id="CAG8562777.1"/>
    </source>
</evidence>
<evidence type="ECO:0000313" key="2">
    <source>
        <dbReference type="Proteomes" id="UP000789831"/>
    </source>
</evidence>
<name>A0A9N9BBW6_9GLOM</name>
<comment type="caution">
    <text evidence="1">The sequence shown here is derived from an EMBL/GenBank/DDBJ whole genome shotgun (WGS) entry which is preliminary data.</text>
</comment>
<sequence length="153" mass="16716">MVIVIKKTLFVFLVLYLFVALVTTFPTISPHLQRRDVGVSTASFYEGKVEGTVTFTDTDGGNQCAIVMQFSEGIVQEKAYDFLIVANYESVDDSDAKKFSVALNTIPPSLLTLGNAVLAESFCENLDGKYLVIVEVEDGQEIGRAQIKVPIAV</sequence>
<keyword evidence="2" id="KW-1185">Reference proteome</keyword>
<protein>
    <submittedName>
        <fullName evidence="1">10105_t:CDS:1</fullName>
    </submittedName>
</protein>
<dbReference type="Proteomes" id="UP000789831">
    <property type="component" value="Unassembled WGS sequence"/>
</dbReference>
<reference evidence="1" key="1">
    <citation type="submission" date="2021-06" db="EMBL/GenBank/DDBJ databases">
        <authorList>
            <person name="Kallberg Y."/>
            <person name="Tangrot J."/>
            <person name="Rosling A."/>
        </authorList>
    </citation>
    <scope>NUCLEOTIDE SEQUENCE</scope>
    <source>
        <strain evidence="1">MT106</strain>
    </source>
</reference>
<dbReference type="EMBL" id="CAJVPL010001282">
    <property type="protein sequence ID" value="CAG8562777.1"/>
    <property type="molecule type" value="Genomic_DNA"/>
</dbReference>
<proteinExistence type="predicted"/>
<gene>
    <name evidence="1" type="ORF">AGERDE_LOCUS7235</name>
</gene>
<accession>A0A9N9BBW6</accession>
<dbReference type="AlphaFoldDB" id="A0A9N9BBW6"/>